<evidence type="ECO:0000313" key="1">
    <source>
        <dbReference type="EMBL" id="OAD68848.1"/>
    </source>
</evidence>
<protein>
    <submittedName>
        <fullName evidence="1">Uncharacterized protein</fullName>
    </submittedName>
</protein>
<keyword evidence="2" id="KW-1185">Reference proteome</keyword>
<organism evidence="1 2">
    <name type="scientific">Phycomyces blakesleeanus (strain ATCC 8743b / DSM 1359 / FGSC 10004 / NBRC 33097 / NRRL 1555)</name>
    <dbReference type="NCBI Taxonomy" id="763407"/>
    <lineage>
        <taxon>Eukaryota</taxon>
        <taxon>Fungi</taxon>
        <taxon>Fungi incertae sedis</taxon>
        <taxon>Mucoromycota</taxon>
        <taxon>Mucoromycotina</taxon>
        <taxon>Mucoromycetes</taxon>
        <taxon>Mucorales</taxon>
        <taxon>Phycomycetaceae</taxon>
        <taxon>Phycomyces</taxon>
    </lineage>
</organism>
<gene>
    <name evidence="1" type="ORF">PHYBLDRAFT_66958</name>
</gene>
<reference evidence="2" key="1">
    <citation type="submission" date="2015-06" db="EMBL/GenBank/DDBJ databases">
        <title>Expansion of signal transduction pathways in fungi by whole-genome duplication.</title>
        <authorList>
            <consortium name="DOE Joint Genome Institute"/>
            <person name="Corrochano L.M."/>
            <person name="Kuo A."/>
            <person name="Marcet-Houben M."/>
            <person name="Polaino S."/>
            <person name="Salamov A."/>
            <person name="Villalobos J.M."/>
            <person name="Alvarez M.I."/>
            <person name="Avalos J."/>
            <person name="Benito E.P."/>
            <person name="Benoit I."/>
            <person name="Burger G."/>
            <person name="Camino L.P."/>
            <person name="Canovas D."/>
            <person name="Cerda-Olmedo E."/>
            <person name="Cheng J.-F."/>
            <person name="Dominguez A."/>
            <person name="Elias M."/>
            <person name="Eslava A.P."/>
            <person name="Glaser F."/>
            <person name="Grimwood J."/>
            <person name="Gutierrez G."/>
            <person name="Heitman J."/>
            <person name="Henrissat B."/>
            <person name="Iturriaga E.A."/>
            <person name="Lang B.F."/>
            <person name="Lavin J.L."/>
            <person name="Lee S."/>
            <person name="Li W."/>
            <person name="Lindquist E."/>
            <person name="Lopez-Garcia S."/>
            <person name="Luque E.M."/>
            <person name="Marcos A.T."/>
            <person name="Martin J."/>
            <person name="McCluskey K."/>
            <person name="Medina H.R."/>
            <person name="Miralles-Duran A."/>
            <person name="Miyazaki A."/>
            <person name="Munoz-Torres E."/>
            <person name="Oguiza J.A."/>
            <person name="Ohm R."/>
            <person name="Olmedo M."/>
            <person name="Orejas M."/>
            <person name="Ortiz-Castellanos L."/>
            <person name="Pisabarro A.G."/>
            <person name="Rodriguez-Romero J."/>
            <person name="Ruiz-Herrera J."/>
            <person name="Ruiz-Vazquez R."/>
            <person name="Sanz C."/>
            <person name="Schackwitz W."/>
            <person name="Schmutz J."/>
            <person name="Shahriari M."/>
            <person name="Shelest E."/>
            <person name="Silva-Franco F."/>
            <person name="Soanes D."/>
            <person name="Syed K."/>
            <person name="Tagua V.G."/>
            <person name="Talbot N.J."/>
            <person name="Thon M."/>
            <person name="De vries R.P."/>
            <person name="Wiebenga A."/>
            <person name="Yadav J.S."/>
            <person name="Braun E.L."/>
            <person name="Baker S."/>
            <person name="Garre V."/>
            <person name="Horwitz B."/>
            <person name="Torres-Martinez S."/>
            <person name="Idnurm A."/>
            <person name="Herrera-Estrella A."/>
            <person name="Gabaldon T."/>
            <person name="Grigoriev I.V."/>
        </authorList>
    </citation>
    <scope>NUCLEOTIDE SEQUENCE [LARGE SCALE GENOMIC DNA]</scope>
    <source>
        <strain evidence="2">NRRL 1555(-)</strain>
    </source>
</reference>
<proteinExistence type="predicted"/>
<dbReference type="Proteomes" id="UP000077315">
    <property type="component" value="Unassembled WGS sequence"/>
</dbReference>
<name>A0A167KTL3_PHYB8</name>
<dbReference type="EMBL" id="KV440993">
    <property type="protein sequence ID" value="OAD68848.1"/>
    <property type="molecule type" value="Genomic_DNA"/>
</dbReference>
<evidence type="ECO:0000313" key="2">
    <source>
        <dbReference type="Proteomes" id="UP000077315"/>
    </source>
</evidence>
<dbReference type="InParanoid" id="A0A167KTL3"/>
<dbReference type="VEuPathDB" id="FungiDB:PHYBLDRAFT_66958"/>
<accession>A0A167KTL3</accession>
<dbReference type="RefSeq" id="XP_018286888.1">
    <property type="nucleotide sequence ID" value="XM_018441714.1"/>
</dbReference>
<dbReference type="AlphaFoldDB" id="A0A167KTL3"/>
<dbReference type="GeneID" id="29002620"/>
<sequence>MFLIGYILNNCLRINWFSGQRFNNDQRSNIFLGIVNVYEQDSESYTSFMVFLPKKRDLLFEHCTIYLIVICDQTECEDERQIKHFDRAQLWRVYQKYLITIPFELDSPEKNYLQNLKFHKLT</sequence>